<reference evidence="1 2" key="1">
    <citation type="journal article" date="2016" name="Mol. Biol. Evol.">
        <title>Comparative Genomics of Early-Diverging Mushroom-Forming Fungi Provides Insights into the Origins of Lignocellulose Decay Capabilities.</title>
        <authorList>
            <person name="Nagy L.G."/>
            <person name="Riley R."/>
            <person name="Tritt A."/>
            <person name="Adam C."/>
            <person name="Daum C."/>
            <person name="Floudas D."/>
            <person name="Sun H."/>
            <person name="Yadav J.S."/>
            <person name="Pangilinan J."/>
            <person name="Larsson K.H."/>
            <person name="Matsuura K."/>
            <person name="Barry K."/>
            <person name="Labutti K."/>
            <person name="Kuo R."/>
            <person name="Ohm R.A."/>
            <person name="Bhattacharya S.S."/>
            <person name="Shirouzu T."/>
            <person name="Yoshinaga Y."/>
            <person name="Martin F.M."/>
            <person name="Grigoriev I.V."/>
            <person name="Hibbett D.S."/>
        </authorList>
    </citation>
    <scope>NUCLEOTIDE SEQUENCE [LARGE SCALE GENOMIC DNA]</scope>
    <source>
        <strain evidence="1 2">HHB12029</strain>
    </source>
</reference>
<evidence type="ECO:0000313" key="2">
    <source>
        <dbReference type="Proteomes" id="UP000077266"/>
    </source>
</evidence>
<dbReference type="AlphaFoldDB" id="A0A165H0T5"/>
<dbReference type="InParanoid" id="A0A165H0T5"/>
<protein>
    <recommendedName>
        <fullName evidence="3">F-box domain-containing protein</fullName>
    </recommendedName>
</protein>
<organism evidence="1 2">
    <name type="scientific">Exidia glandulosa HHB12029</name>
    <dbReference type="NCBI Taxonomy" id="1314781"/>
    <lineage>
        <taxon>Eukaryota</taxon>
        <taxon>Fungi</taxon>
        <taxon>Dikarya</taxon>
        <taxon>Basidiomycota</taxon>
        <taxon>Agaricomycotina</taxon>
        <taxon>Agaricomycetes</taxon>
        <taxon>Auriculariales</taxon>
        <taxon>Exidiaceae</taxon>
        <taxon>Exidia</taxon>
    </lineage>
</organism>
<gene>
    <name evidence="1" type="ORF">EXIGLDRAFT_719569</name>
</gene>
<proteinExistence type="predicted"/>
<keyword evidence="2" id="KW-1185">Reference proteome</keyword>
<name>A0A165H0T5_EXIGL</name>
<sequence length="353" mass="39322">MDGSNGFPAELVYSIALHLQPIDLASLALVSRLHSAEAVRVLYRAVIISSPFSVNAFDRTICEHADKANLVVSLDVALENCDFQLAPLQRLRFLSAYLVGRLVCLDSLLGVQNDQLESLQLRSHFTRTLDGPQHVALARFLHRQARIRHLMLDITIPMAHDWAKTSFDNSHLPALQSLDSHLYDITALAPGRAKHSIRVRTYLNREYLDRFLRACTSNSMRSLTLRAREYRLNRPNDGDLATLSQVFTPLPNLEVFTIEYGEMLLEKEVLDTLPNALSWPAAPQLRDFRIAFKSGYVKTTRGYAAAGTVIFSKWRAAGAPKLEKVVIGVEGGDSCCITADGSSSGRFPFMVVP</sequence>
<evidence type="ECO:0000313" key="1">
    <source>
        <dbReference type="EMBL" id="KZV91283.1"/>
    </source>
</evidence>
<dbReference type="Proteomes" id="UP000077266">
    <property type="component" value="Unassembled WGS sequence"/>
</dbReference>
<dbReference type="EMBL" id="KV426031">
    <property type="protein sequence ID" value="KZV91283.1"/>
    <property type="molecule type" value="Genomic_DNA"/>
</dbReference>
<accession>A0A165H0T5</accession>
<evidence type="ECO:0008006" key="3">
    <source>
        <dbReference type="Google" id="ProtNLM"/>
    </source>
</evidence>